<dbReference type="AlphaFoldDB" id="A0A3B5QEQ9"/>
<dbReference type="Proteomes" id="UP000002852">
    <property type="component" value="Unassembled WGS sequence"/>
</dbReference>
<reference evidence="2" key="2">
    <citation type="journal article" date="2013" name="Nat. Genet.">
        <title>The genome of the platyfish, Xiphophorus maculatus, provides insights into evolutionary adaptation and several complex traits.</title>
        <authorList>
            <person name="Schartl M."/>
            <person name="Walter R.B."/>
            <person name="Shen Y."/>
            <person name="Garcia T."/>
            <person name="Catchen J."/>
            <person name="Amores A."/>
            <person name="Braasch I."/>
            <person name="Chalopin D."/>
            <person name="Volff J.N."/>
            <person name="Lesch K.P."/>
            <person name="Bisazza A."/>
            <person name="Minx P."/>
            <person name="Hillier L."/>
            <person name="Wilson R.K."/>
            <person name="Fuerstenberg S."/>
            <person name="Boore J."/>
            <person name="Searle S."/>
            <person name="Postlethwait J.H."/>
            <person name="Warren W.C."/>
        </authorList>
    </citation>
    <scope>NUCLEOTIDE SEQUENCE [LARGE SCALE GENOMIC DNA]</scope>
    <source>
        <strain evidence="2">JP 163 A</strain>
    </source>
</reference>
<dbReference type="Ensembl" id="ENSXMAT00000040416.1">
    <property type="protein sequence ID" value="ENSXMAP00000028714.1"/>
    <property type="gene ID" value="ENSXMAG00000027854.1"/>
</dbReference>
<reference evidence="2" key="1">
    <citation type="submission" date="2012-01" db="EMBL/GenBank/DDBJ databases">
        <authorList>
            <person name="Walter R."/>
            <person name="Schartl M."/>
            <person name="Warren W."/>
        </authorList>
    </citation>
    <scope>NUCLEOTIDE SEQUENCE [LARGE SCALE GENOMIC DNA]</scope>
    <source>
        <strain evidence="2">JP 163 A</strain>
    </source>
</reference>
<reference evidence="1" key="4">
    <citation type="submission" date="2025-09" db="UniProtKB">
        <authorList>
            <consortium name="Ensembl"/>
        </authorList>
    </citation>
    <scope>IDENTIFICATION</scope>
    <source>
        <strain evidence="1">JP 163 A</strain>
    </source>
</reference>
<evidence type="ECO:0000313" key="1">
    <source>
        <dbReference type="Ensembl" id="ENSXMAP00000028714.1"/>
    </source>
</evidence>
<keyword evidence="2" id="KW-1185">Reference proteome</keyword>
<name>A0A3B5QEQ9_XIPMA</name>
<protein>
    <submittedName>
        <fullName evidence="1">Uncharacterized protein</fullName>
    </submittedName>
</protein>
<reference evidence="1" key="3">
    <citation type="submission" date="2025-08" db="UniProtKB">
        <authorList>
            <consortium name="Ensembl"/>
        </authorList>
    </citation>
    <scope>IDENTIFICATION</scope>
    <source>
        <strain evidence="1">JP 163 A</strain>
    </source>
</reference>
<dbReference type="InParanoid" id="A0A3B5QEQ9"/>
<accession>A0A3B5QEQ9</accession>
<evidence type="ECO:0000313" key="2">
    <source>
        <dbReference type="Proteomes" id="UP000002852"/>
    </source>
</evidence>
<organism evidence="1 2">
    <name type="scientific">Xiphophorus maculatus</name>
    <name type="common">Southern platyfish</name>
    <name type="synonym">Platypoecilus maculatus</name>
    <dbReference type="NCBI Taxonomy" id="8083"/>
    <lineage>
        <taxon>Eukaryota</taxon>
        <taxon>Metazoa</taxon>
        <taxon>Chordata</taxon>
        <taxon>Craniata</taxon>
        <taxon>Vertebrata</taxon>
        <taxon>Euteleostomi</taxon>
        <taxon>Actinopterygii</taxon>
        <taxon>Neopterygii</taxon>
        <taxon>Teleostei</taxon>
        <taxon>Neoteleostei</taxon>
        <taxon>Acanthomorphata</taxon>
        <taxon>Ovalentaria</taxon>
        <taxon>Atherinomorphae</taxon>
        <taxon>Cyprinodontiformes</taxon>
        <taxon>Poeciliidae</taxon>
        <taxon>Poeciliinae</taxon>
        <taxon>Xiphophorus</taxon>
    </lineage>
</organism>
<proteinExistence type="predicted"/>
<sequence>MEANSFVICPALEKIPRPGDICLICCSLEVVLKIILSLYLCSWKQITQLSSQWSGADRSLVSFLRVVYMLSPNRVTGEKIFNIWDKTF</sequence>